<evidence type="ECO:0000256" key="17">
    <source>
        <dbReference type="SAM" id="MobiDB-lite"/>
    </source>
</evidence>
<keyword evidence="15" id="KW-0472">Membrane</keyword>
<dbReference type="AlphaFoldDB" id="A0A8H5G9H0"/>
<keyword evidence="22" id="KW-1185">Reference proteome</keyword>
<evidence type="ECO:0000256" key="9">
    <source>
        <dbReference type="ARBA" id="ARBA00022787"/>
    </source>
</evidence>
<dbReference type="Gene3D" id="1.10.238.10">
    <property type="entry name" value="EF-hand"/>
    <property type="match status" value="2"/>
</dbReference>
<dbReference type="GO" id="GO:0005525">
    <property type="term" value="F:GTP binding"/>
    <property type="evidence" value="ECO:0007669"/>
    <property type="project" value="UniProtKB-KW"/>
</dbReference>
<evidence type="ECO:0000256" key="12">
    <source>
        <dbReference type="ARBA" id="ARBA00022989"/>
    </source>
</evidence>
<dbReference type="GO" id="GO:0005509">
    <property type="term" value="F:calcium ion binding"/>
    <property type="evidence" value="ECO:0007669"/>
    <property type="project" value="InterPro"/>
</dbReference>
<dbReference type="FunFam" id="3.40.50.300:FF:001330">
    <property type="entry name" value="Mitochondrial Rho GTPase 1"/>
    <property type="match status" value="1"/>
</dbReference>
<accession>A0A8H5G9H0</accession>
<evidence type="ECO:0000256" key="11">
    <source>
        <dbReference type="ARBA" id="ARBA00022837"/>
    </source>
</evidence>
<evidence type="ECO:0000259" key="19">
    <source>
        <dbReference type="PROSITE" id="PS50234"/>
    </source>
</evidence>
<feature type="domain" description="VWFA" evidence="19">
    <location>
        <begin position="625"/>
        <end position="832"/>
    </location>
</feature>
<dbReference type="Pfam" id="PF08356">
    <property type="entry name" value="EF_assoc_2"/>
    <property type="match status" value="1"/>
</dbReference>
<dbReference type="PROSITE" id="PS51421">
    <property type="entry name" value="RAS"/>
    <property type="match status" value="1"/>
</dbReference>
<evidence type="ECO:0000256" key="1">
    <source>
        <dbReference type="ARBA" id="ARBA00003481"/>
    </source>
</evidence>
<dbReference type="SMART" id="SM00054">
    <property type="entry name" value="EFh"/>
    <property type="match status" value="2"/>
</dbReference>
<feature type="region of interest" description="Disordered" evidence="17">
    <location>
        <begin position="1009"/>
        <end position="1035"/>
    </location>
</feature>
<evidence type="ECO:0000259" key="18">
    <source>
        <dbReference type="PROSITE" id="PS50222"/>
    </source>
</evidence>
<dbReference type="PROSITE" id="PS50234">
    <property type="entry name" value="VWFA"/>
    <property type="match status" value="1"/>
</dbReference>
<keyword evidence="6" id="KW-0479">Metal-binding</keyword>
<dbReference type="SUPFAM" id="SSF52540">
    <property type="entry name" value="P-loop containing nucleoside triphosphate hydrolases"/>
    <property type="match status" value="2"/>
</dbReference>
<dbReference type="InterPro" id="IPR036465">
    <property type="entry name" value="vWFA_dom_sf"/>
</dbReference>
<evidence type="ECO:0000256" key="8">
    <source>
        <dbReference type="ARBA" id="ARBA00022741"/>
    </source>
</evidence>
<comment type="caution">
    <text evidence="21">The sequence shown here is derived from an EMBL/GenBank/DDBJ whole genome shotgun (WGS) entry which is preliminary data.</text>
</comment>
<feature type="domain" description="EF-hand" evidence="18">
    <location>
        <begin position="306"/>
        <end position="341"/>
    </location>
</feature>
<dbReference type="PROSITE" id="PS51423">
    <property type="entry name" value="MIRO"/>
    <property type="match status" value="1"/>
</dbReference>
<evidence type="ECO:0000256" key="14">
    <source>
        <dbReference type="ARBA" id="ARBA00023134"/>
    </source>
</evidence>
<dbReference type="SMART" id="SM00175">
    <property type="entry name" value="RAB"/>
    <property type="match status" value="1"/>
</dbReference>
<evidence type="ECO:0000256" key="10">
    <source>
        <dbReference type="ARBA" id="ARBA00022801"/>
    </source>
</evidence>
<evidence type="ECO:0000259" key="20">
    <source>
        <dbReference type="PROSITE" id="PS51423"/>
    </source>
</evidence>
<dbReference type="InterPro" id="IPR052969">
    <property type="entry name" value="Thr-specific_kinase-like"/>
</dbReference>
<dbReference type="CDD" id="cd00198">
    <property type="entry name" value="vWFA"/>
    <property type="match status" value="1"/>
</dbReference>
<dbReference type="InterPro" id="IPR001806">
    <property type="entry name" value="Small_GTPase"/>
</dbReference>
<evidence type="ECO:0000256" key="2">
    <source>
        <dbReference type="ARBA" id="ARBA00004200"/>
    </source>
</evidence>
<feature type="region of interest" description="Disordered" evidence="17">
    <location>
        <begin position="925"/>
        <end position="964"/>
    </location>
</feature>
<dbReference type="Gene3D" id="3.40.50.300">
    <property type="entry name" value="P-loop containing nucleotide triphosphate hydrolases"/>
    <property type="match status" value="1"/>
</dbReference>
<dbReference type="PANTHER" id="PTHR47763">
    <property type="entry name" value="ALPHA-PROTEIN KINASE VWKA"/>
    <property type="match status" value="1"/>
</dbReference>
<reference evidence="21 22" key="1">
    <citation type="journal article" date="2020" name="ISME J.">
        <title>Uncovering the hidden diversity of litter-decomposition mechanisms in mushroom-forming fungi.</title>
        <authorList>
            <person name="Floudas D."/>
            <person name="Bentzer J."/>
            <person name="Ahren D."/>
            <person name="Johansson T."/>
            <person name="Persson P."/>
            <person name="Tunlid A."/>
        </authorList>
    </citation>
    <scope>NUCLEOTIDE SEQUENCE [LARGE SCALE GENOMIC DNA]</scope>
    <source>
        <strain evidence="21 22">CBS 146.42</strain>
    </source>
</reference>
<evidence type="ECO:0000313" key="21">
    <source>
        <dbReference type="EMBL" id="KAF5360829.1"/>
    </source>
</evidence>
<comment type="similarity">
    <text evidence="3">Belongs to the mitochondrial Rho GTPase family.</text>
</comment>
<name>A0A8H5G9H0_9AGAR</name>
<dbReference type="PANTHER" id="PTHR47763:SF1">
    <property type="entry name" value="DUF659 DOMAIN-CONTAINING PROTEIN"/>
    <property type="match status" value="1"/>
</dbReference>
<evidence type="ECO:0000256" key="7">
    <source>
        <dbReference type="ARBA" id="ARBA00022737"/>
    </source>
</evidence>
<dbReference type="InterPro" id="IPR013566">
    <property type="entry name" value="EF_hand_assoc_1"/>
</dbReference>
<dbReference type="SMART" id="SM00173">
    <property type="entry name" value="RAS"/>
    <property type="match status" value="1"/>
</dbReference>
<dbReference type="GO" id="GO:0005741">
    <property type="term" value="C:mitochondrial outer membrane"/>
    <property type="evidence" value="ECO:0007669"/>
    <property type="project" value="UniProtKB-SubCell"/>
</dbReference>
<dbReference type="GO" id="GO:0004674">
    <property type="term" value="F:protein serine/threonine kinase activity"/>
    <property type="evidence" value="ECO:0007669"/>
    <property type="project" value="TreeGrafter"/>
</dbReference>
<dbReference type="InterPro" id="IPR027417">
    <property type="entry name" value="P-loop_NTPase"/>
</dbReference>
<comment type="subcellular location">
    <subcellularLocation>
        <location evidence="2">Mitochondrion outer membrane</location>
        <topology evidence="2">Single-pass type IV membrane protein</topology>
    </subcellularLocation>
</comment>
<dbReference type="GO" id="GO:0003924">
    <property type="term" value="F:GTPase activity"/>
    <property type="evidence" value="ECO:0007669"/>
    <property type="project" value="InterPro"/>
</dbReference>
<feature type="domain" description="EF-hand" evidence="18">
    <location>
        <begin position="186"/>
        <end position="221"/>
    </location>
</feature>
<dbReference type="PROSITE" id="PS00018">
    <property type="entry name" value="EF_HAND_1"/>
    <property type="match status" value="1"/>
</dbReference>
<evidence type="ECO:0000256" key="3">
    <source>
        <dbReference type="ARBA" id="ARBA00007981"/>
    </source>
</evidence>
<keyword evidence="7" id="KW-0677">Repeat</keyword>
<protein>
    <recommendedName>
        <fullName evidence="4">Mitochondrial Rho GTPase 1</fullName>
    </recommendedName>
    <alternativeName>
        <fullName evidence="16">GTPase EF-hand protein of mitochondria 1</fullName>
    </alternativeName>
</protein>
<dbReference type="Pfam" id="PF00071">
    <property type="entry name" value="Ras"/>
    <property type="match status" value="1"/>
</dbReference>
<dbReference type="CDD" id="cd01893">
    <property type="entry name" value="Miro1"/>
    <property type="match status" value="1"/>
</dbReference>
<keyword evidence="14" id="KW-0342">GTP-binding</keyword>
<keyword evidence="10" id="KW-0378">Hydrolase</keyword>
<dbReference type="NCBIfam" id="TIGR00231">
    <property type="entry name" value="small_GTP"/>
    <property type="match status" value="1"/>
</dbReference>
<feature type="domain" description="Miro" evidence="20">
    <location>
        <begin position="2"/>
        <end position="170"/>
    </location>
</feature>
<sequence>MRRDVRILLVGDEGVGKSTIVTSLIKESFVAHVQHIVPEVTIPPEVTPENVTTYIVDSGAGPQDRAHLESEIRKAHVICVVYSIDNPNSFDRIPTFWLPHFRQLGVNVPVILVGNKIDLRGGEVTNEALEDEIIPIMNEFKEVETCVECSAKLPLNVSEVFYFAQKAVLHPTAPLYDSRDHVLKPACVAALRRIFKLCDTNKDGILDASELNEFQRKCFDAPLQLQELEGIKAMVQEHAEGGVRDGGLTEAGFLYLHTIFIQRGRLETTWTVLRKFGYAEDLRLTEAFLAPKFDVPSDCSVELSPLGYRFFTDIFETFDQDQDGALKTDELEEVFSTSPGNPWAVQKFPDTTLSDDAGAVTLQGWLAQWSTYEISMTTLLDHKTTLAYLAYLGYPGESQTEALQVTRARKIDRRKGKVTRNVFLCYVCGAAGSGKTSLLREFAGKPFNPAYEPTSKPISVVNSVDIDGSEKYLVLQEFGSRYEAETLRSSKKITDQPDVIVYVHDSSDTNSFSYISNLRMIGEIRKRGGVIMECALLFKETKSEVTISQPQPCLPAYSYPTNLFSPSRFFNLNNMDLDLDMDSAGLQPAFEPQPQVSNVRTTEEAQQQQQQQQQRISDQDKKMLDLVFIQDCTGSQGSYISSATKNIEAICAYIFESGKLQHPEDLRVGLVAFRDHPPQDHTYVTRNFGFSSDISKVHKDLSSLYASGGGDGPEAVTAAMAEVLKMEWREKASKMVVLIADAPPHGIGEYGDGFDDGSPDGYDPLQLAREMAGRGITLFFVACEPALSGYSKYQYATDFYQAITNITSGLMLPLTTADLLAHAIVGSVLENLDMERLIREVGQAVASRIIGNNESVDDVARELHERLLLRNESTKKVVIESIYKESEEAKHNVSVFMHAPSLADARPLLKRVHGTRFTDKYLQSRQHLSRHSYPMGSLYTPSRSPPPKIKPLPTITRSPPSSPPRKVVSDFATFGVSKNASVFGTAVQSTPFSLAGGKAAFGAIRPGAARTGFDDEEDEEDSSTTNGQKVELREGEISLEQARRITMQSAWRGFRS</sequence>
<dbReference type="Gene3D" id="3.40.50.410">
    <property type="entry name" value="von Willebrand factor, type A domain"/>
    <property type="match status" value="1"/>
</dbReference>
<keyword evidence="9" id="KW-1000">Mitochondrion outer membrane</keyword>
<dbReference type="InterPro" id="IPR005225">
    <property type="entry name" value="Small_GTP-bd"/>
</dbReference>
<dbReference type="InterPro" id="IPR002048">
    <property type="entry name" value="EF_hand_dom"/>
</dbReference>
<dbReference type="InterPro" id="IPR018247">
    <property type="entry name" value="EF_Hand_1_Ca_BS"/>
</dbReference>
<dbReference type="OrthoDB" id="10020961at2759"/>
<dbReference type="EMBL" id="JAACJO010000003">
    <property type="protein sequence ID" value="KAF5360829.1"/>
    <property type="molecule type" value="Genomic_DNA"/>
</dbReference>
<proteinExistence type="inferred from homology"/>
<dbReference type="InterPro" id="IPR020860">
    <property type="entry name" value="MIRO_dom"/>
</dbReference>
<evidence type="ECO:0000313" key="22">
    <source>
        <dbReference type="Proteomes" id="UP000559027"/>
    </source>
</evidence>
<keyword evidence="13" id="KW-0496">Mitochondrion</keyword>
<comment type="function">
    <text evidence="1">Mitochondrial GTPase involved in mitochondrial trafficking. Probably involved in control of anterograde transport of mitochondria and their subcellular distribution.</text>
</comment>
<dbReference type="InterPro" id="IPR002035">
    <property type="entry name" value="VWF_A"/>
</dbReference>
<evidence type="ECO:0000256" key="16">
    <source>
        <dbReference type="ARBA" id="ARBA00032646"/>
    </source>
</evidence>
<dbReference type="SUPFAM" id="SSF53300">
    <property type="entry name" value="vWA-like"/>
    <property type="match status" value="1"/>
</dbReference>
<keyword evidence="12" id="KW-1133">Transmembrane helix</keyword>
<dbReference type="InterPro" id="IPR011992">
    <property type="entry name" value="EF-hand-dom_pair"/>
</dbReference>
<dbReference type="PROSITE" id="PS50222">
    <property type="entry name" value="EF_HAND_2"/>
    <property type="match status" value="2"/>
</dbReference>
<evidence type="ECO:0000256" key="5">
    <source>
        <dbReference type="ARBA" id="ARBA00022692"/>
    </source>
</evidence>
<dbReference type="SUPFAM" id="SSF47473">
    <property type="entry name" value="EF-hand"/>
    <property type="match status" value="1"/>
</dbReference>
<gene>
    <name evidence="21" type="ORF">D9756_004710</name>
</gene>
<evidence type="ECO:0000256" key="15">
    <source>
        <dbReference type="ARBA" id="ARBA00023136"/>
    </source>
</evidence>
<evidence type="ECO:0000256" key="13">
    <source>
        <dbReference type="ARBA" id="ARBA00023128"/>
    </source>
</evidence>
<dbReference type="PRINTS" id="PR00449">
    <property type="entry name" value="RASTRNSFRMNG"/>
</dbReference>
<dbReference type="FunFam" id="1.10.238.10:FF:000011">
    <property type="entry name" value="Mitochondrial Rho GTPase"/>
    <property type="match status" value="1"/>
</dbReference>
<dbReference type="InterPro" id="IPR013567">
    <property type="entry name" value="EF_hand_assoc_2"/>
</dbReference>
<dbReference type="Pfam" id="PF00092">
    <property type="entry name" value="VWA"/>
    <property type="match status" value="1"/>
</dbReference>
<dbReference type="PROSITE" id="PS51419">
    <property type="entry name" value="RAB"/>
    <property type="match status" value="1"/>
</dbReference>
<dbReference type="Pfam" id="PF08355">
    <property type="entry name" value="EF_assoc_1"/>
    <property type="match status" value="1"/>
</dbReference>
<evidence type="ECO:0000256" key="4">
    <source>
        <dbReference type="ARBA" id="ARBA00019119"/>
    </source>
</evidence>
<dbReference type="Proteomes" id="UP000559027">
    <property type="component" value="Unassembled WGS sequence"/>
</dbReference>
<organism evidence="21 22">
    <name type="scientific">Leucocoprinus leucothites</name>
    <dbReference type="NCBI Taxonomy" id="201217"/>
    <lineage>
        <taxon>Eukaryota</taxon>
        <taxon>Fungi</taxon>
        <taxon>Dikarya</taxon>
        <taxon>Basidiomycota</taxon>
        <taxon>Agaricomycotina</taxon>
        <taxon>Agaricomycetes</taxon>
        <taxon>Agaricomycetidae</taxon>
        <taxon>Agaricales</taxon>
        <taxon>Agaricineae</taxon>
        <taxon>Agaricaceae</taxon>
        <taxon>Leucocoprinus</taxon>
    </lineage>
</organism>
<keyword evidence="11" id="KW-0106">Calcium</keyword>
<evidence type="ECO:0000256" key="6">
    <source>
        <dbReference type="ARBA" id="ARBA00022723"/>
    </source>
</evidence>
<dbReference type="SMART" id="SM00174">
    <property type="entry name" value="RHO"/>
    <property type="match status" value="1"/>
</dbReference>
<keyword evidence="8" id="KW-0547">Nucleotide-binding</keyword>
<keyword evidence="5" id="KW-0812">Transmembrane</keyword>